<evidence type="ECO:0000313" key="2">
    <source>
        <dbReference type="EMBL" id="AWP16346.1"/>
    </source>
</evidence>
<name>A0A2U9CKW6_SCOMX</name>
<evidence type="ECO:0000313" key="3">
    <source>
        <dbReference type="Proteomes" id="UP000246464"/>
    </source>
</evidence>
<feature type="region of interest" description="Disordered" evidence="1">
    <location>
        <begin position="1"/>
        <end position="28"/>
    </location>
</feature>
<protein>
    <submittedName>
        <fullName evidence="2">Uncharacterized protein</fullName>
    </submittedName>
</protein>
<feature type="region of interest" description="Disordered" evidence="1">
    <location>
        <begin position="83"/>
        <end position="107"/>
    </location>
</feature>
<accession>A0A2U9CKW6</accession>
<evidence type="ECO:0000256" key="1">
    <source>
        <dbReference type="SAM" id="MobiDB-lite"/>
    </source>
</evidence>
<keyword evidence="3" id="KW-1185">Reference proteome</keyword>
<reference evidence="2 3" key="1">
    <citation type="submission" date="2017-12" db="EMBL/GenBank/DDBJ databases">
        <title>Integrating genomic resources of turbot (Scophthalmus maximus) in depth evaluation of genetic and physical mapping variation across individuals.</title>
        <authorList>
            <person name="Martinez P."/>
        </authorList>
    </citation>
    <scope>NUCLEOTIDE SEQUENCE [LARGE SCALE GENOMIC DNA]</scope>
</reference>
<dbReference type="AlphaFoldDB" id="A0A2U9CKW6"/>
<organism evidence="2 3">
    <name type="scientific">Scophthalmus maximus</name>
    <name type="common">Turbot</name>
    <name type="synonym">Psetta maxima</name>
    <dbReference type="NCBI Taxonomy" id="52904"/>
    <lineage>
        <taxon>Eukaryota</taxon>
        <taxon>Metazoa</taxon>
        <taxon>Chordata</taxon>
        <taxon>Craniata</taxon>
        <taxon>Vertebrata</taxon>
        <taxon>Euteleostomi</taxon>
        <taxon>Actinopterygii</taxon>
        <taxon>Neopterygii</taxon>
        <taxon>Teleostei</taxon>
        <taxon>Neoteleostei</taxon>
        <taxon>Acanthomorphata</taxon>
        <taxon>Carangaria</taxon>
        <taxon>Pleuronectiformes</taxon>
        <taxon>Pleuronectoidei</taxon>
        <taxon>Scophthalmidae</taxon>
        <taxon>Scophthalmus</taxon>
    </lineage>
</organism>
<gene>
    <name evidence="2" type="ORF">SMAX5B_021974</name>
</gene>
<sequence length="169" mass="18386">MSGDLIGCLSSGSSSGSPVQFGTESRLMGSQSSQRLSALLDSSCEAEKTHCIDLFYIKQCCLNPAPPGEEATALLADEQQQFSRSGPECWTSNKKRNGLDDAQDQRNGLELRVKVKRQDTNGRRKQQKVEVVLQGNLPKGDAQGGDKSPVIRIPSTHTVMHMSTHIKLS</sequence>
<feature type="compositionally biased region" description="Polar residues" evidence="1">
    <location>
        <begin position="18"/>
        <end position="28"/>
    </location>
</feature>
<dbReference type="Proteomes" id="UP000246464">
    <property type="component" value="Chromosome 17"/>
</dbReference>
<proteinExistence type="predicted"/>
<feature type="compositionally biased region" description="Basic and acidic residues" evidence="1">
    <location>
        <begin position="97"/>
        <end position="107"/>
    </location>
</feature>
<dbReference type="EMBL" id="CP026259">
    <property type="protein sequence ID" value="AWP16346.1"/>
    <property type="molecule type" value="Genomic_DNA"/>
</dbReference>